<keyword evidence="4" id="KW-1185">Reference proteome</keyword>
<dbReference type="InterPro" id="IPR002557">
    <property type="entry name" value="Chitin-bd_dom"/>
</dbReference>
<dbReference type="Gene3D" id="2.170.140.10">
    <property type="entry name" value="Chitin binding domain"/>
    <property type="match status" value="1"/>
</dbReference>
<sequence length="113" mass="13150">MMNFFSTLIVIVMLCTLSFTKLNAKYVQVYQIDKLKRMKQEPPEDPAINSFTTEPPPLLPSCTRAGYFRDPFNCKKFYHCEHARAIPMGYYCEANLIFNPYTLSCDNPQYVIC</sequence>
<name>A0AA40G7T4_9HYME</name>
<dbReference type="PROSITE" id="PS50940">
    <property type="entry name" value="CHIT_BIND_II"/>
    <property type="match status" value="1"/>
</dbReference>
<reference evidence="3" key="1">
    <citation type="submission" date="2021-10" db="EMBL/GenBank/DDBJ databases">
        <title>Melipona bicolor Genome sequencing and assembly.</title>
        <authorList>
            <person name="Araujo N.S."/>
            <person name="Arias M.C."/>
        </authorList>
    </citation>
    <scope>NUCLEOTIDE SEQUENCE</scope>
    <source>
        <strain evidence="3">USP_2M_L1-L4_2017</strain>
        <tissue evidence="3">Whole body</tissue>
    </source>
</reference>
<dbReference type="GO" id="GO:0008061">
    <property type="term" value="F:chitin binding"/>
    <property type="evidence" value="ECO:0007669"/>
    <property type="project" value="InterPro"/>
</dbReference>
<accession>A0AA40G7T4</accession>
<dbReference type="EMBL" id="JAHYIQ010000004">
    <property type="protein sequence ID" value="KAK1132657.1"/>
    <property type="molecule type" value="Genomic_DNA"/>
</dbReference>
<feature type="domain" description="Chitin-binding type-2" evidence="2">
    <location>
        <begin position="59"/>
        <end position="113"/>
    </location>
</feature>
<evidence type="ECO:0000313" key="3">
    <source>
        <dbReference type="EMBL" id="KAK1132657.1"/>
    </source>
</evidence>
<dbReference type="InterPro" id="IPR036508">
    <property type="entry name" value="Chitin-bd_dom_sf"/>
</dbReference>
<dbReference type="SUPFAM" id="SSF57625">
    <property type="entry name" value="Invertebrate chitin-binding proteins"/>
    <property type="match status" value="1"/>
</dbReference>
<dbReference type="Pfam" id="PF01607">
    <property type="entry name" value="CBM_14"/>
    <property type="match status" value="1"/>
</dbReference>
<proteinExistence type="predicted"/>
<evidence type="ECO:0000256" key="1">
    <source>
        <dbReference type="SAM" id="SignalP"/>
    </source>
</evidence>
<evidence type="ECO:0000313" key="4">
    <source>
        <dbReference type="Proteomes" id="UP001177670"/>
    </source>
</evidence>
<dbReference type="GO" id="GO:0005576">
    <property type="term" value="C:extracellular region"/>
    <property type="evidence" value="ECO:0007669"/>
    <property type="project" value="InterPro"/>
</dbReference>
<evidence type="ECO:0000259" key="2">
    <source>
        <dbReference type="PROSITE" id="PS50940"/>
    </source>
</evidence>
<feature type="signal peptide" evidence="1">
    <location>
        <begin position="1"/>
        <end position="24"/>
    </location>
</feature>
<organism evidence="3 4">
    <name type="scientific">Melipona bicolor</name>
    <dbReference type="NCBI Taxonomy" id="60889"/>
    <lineage>
        <taxon>Eukaryota</taxon>
        <taxon>Metazoa</taxon>
        <taxon>Ecdysozoa</taxon>
        <taxon>Arthropoda</taxon>
        <taxon>Hexapoda</taxon>
        <taxon>Insecta</taxon>
        <taxon>Pterygota</taxon>
        <taxon>Neoptera</taxon>
        <taxon>Endopterygota</taxon>
        <taxon>Hymenoptera</taxon>
        <taxon>Apocrita</taxon>
        <taxon>Aculeata</taxon>
        <taxon>Apoidea</taxon>
        <taxon>Anthophila</taxon>
        <taxon>Apidae</taxon>
        <taxon>Melipona</taxon>
    </lineage>
</organism>
<gene>
    <name evidence="3" type="ORF">K0M31_014042</name>
</gene>
<keyword evidence="1" id="KW-0732">Signal</keyword>
<feature type="chain" id="PRO_5041393942" description="Chitin-binding type-2 domain-containing protein" evidence="1">
    <location>
        <begin position="25"/>
        <end position="113"/>
    </location>
</feature>
<comment type="caution">
    <text evidence="3">The sequence shown here is derived from an EMBL/GenBank/DDBJ whole genome shotgun (WGS) entry which is preliminary data.</text>
</comment>
<dbReference type="Proteomes" id="UP001177670">
    <property type="component" value="Unassembled WGS sequence"/>
</dbReference>
<dbReference type="AlphaFoldDB" id="A0AA40G7T4"/>
<dbReference type="SMART" id="SM00494">
    <property type="entry name" value="ChtBD2"/>
    <property type="match status" value="1"/>
</dbReference>
<protein>
    <recommendedName>
        <fullName evidence="2">Chitin-binding type-2 domain-containing protein</fullName>
    </recommendedName>
</protein>